<protein>
    <recommendedName>
        <fullName evidence="3">RNase H type-1 domain-containing protein</fullName>
    </recommendedName>
</protein>
<evidence type="ECO:0000313" key="2">
    <source>
        <dbReference type="Proteomes" id="UP001231189"/>
    </source>
</evidence>
<keyword evidence="2" id="KW-1185">Reference proteome</keyword>
<organism evidence="1 2">
    <name type="scientific">Lolium multiflorum</name>
    <name type="common">Italian ryegrass</name>
    <name type="synonym">Lolium perenne subsp. multiflorum</name>
    <dbReference type="NCBI Taxonomy" id="4521"/>
    <lineage>
        <taxon>Eukaryota</taxon>
        <taxon>Viridiplantae</taxon>
        <taxon>Streptophyta</taxon>
        <taxon>Embryophyta</taxon>
        <taxon>Tracheophyta</taxon>
        <taxon>Spermatophyta</taxon>
        <taxon>Magnoliopsida</taxon>
        <taxon>Liliopsida</taxon>
        <taxon>Poales</taxon>
        <taxon>Poaceae</taxon>
        <taxon>BOP clade</taxon>
        <taxon>Pooideae</taxon>
        <taxon>Poodae</taxon>
        <taxon>Poeae</taxon>
        <taxon>Poeae Chloroplast Group 2 (Poeae type)</taxon>
        <taxon>Loliodinae</taxon>
        <taxon>Loliinae</taxon>
        <taxon>Lolium</taxon>
    </lineage>
</organism>
<dbReference type="InterPro" id="IPR036397">
    <property type="entry name" value="RNaseH_sf"/>
</dbReference>
<evidence type="ECO:0008006" key="3">
    <source>
        <dbReference type="Google" id="ProtNLM"/>
    </source>
</evidence>
<name>A0AAD8WZX6_LOLMU</name>
<sequence length="115" mass="12466">MYLHGSKRNTGAGAGVVLISPQGDKMKYVIQMNFPLPTNNEAGYEALLHGCELKHIVRASNEEAETLANIGSTCSAIPDVVFYESDEKTSTEALEDSVDLADESRDIALARTTVY</sequence>
<accession>A0AAD8WZX6</accession>
<dbReference type="PANTHER" id="PTHR48475">
    <property type="entry name" value="RIBONUCLEASE H"/>
    <property type="match status" value="1"/>
</dbReference>
<gene>
    <name evidence="1" type="ORF">QYE76_045286</name>
</gene>
<dbReference type="PANTHER" id="PTHR48475:SF1">
    <property type="entry name" value="RNASE H TYPE-1 DOMAIN-CONTAINING PROTEIN"/>
    <property type="match status" value="1"/>
</dbReference>
<dbReference type="Gene3D" id="3.30.420.10">
    <property type="entry name" value="Ribonuclease H-like superfamily/Ribonuclease H"/>
    <property type="match status" value="1"/>
</dbReference>
<comment type="caution">
    <text evidence="1">The sequence shown here is derived from an EMBL/GenBank/DDBJ whole genome shotgun (WGS) entry which is preliminary data.</text>
</comment>
<dbReference type="AlphaFoldDB" id="A0AAD8WZX6"/>
<evidence type="ECO:0000313" key="1">
    <source>
        <dbReference type="EMBL" id="KAK1684438.1"/>
    </source>
</evidence>
<dbReference type="Proteomes" id="UP001231189">
    <property type="component" value="Unassembled WGS sequence"/>
</dbReference>
<proteinExistence type="predicted"/>
<dbReference type="EMBL" id="JAUUTY010000002">
    <property type="protein sequence ID" value="KAK1684438.1"/>
    <property type="molecule type" value="Genomic_DNA"/>
</dbReference>
<dbReference type="GO" id="GO:0003676">
    <property type="term" value="F:nucleic acid binding"/>
    <property type="evidence" value="ECO:0007669"/>
    <property type="project" value="InterPro"/>
</dbReference>
<reference evidence="1" key="1">
    <citation type="submission" date="2023-07" db="EMBL/GenBank/DDBJ databases">
        <title>A chromosome-level genome assembly of Lolium multiflorum.</title>
        <authorList>
            <person name="Chen Y."/>
            <person name="Copetti D."/>
            <person name="Kolliker R."/>
            <person name="Studer B."/>
        </authorList>
    </citation>
    <scope>NUCLEOTIDE SEQUENCE</scope>
    <source>
        <strain evidence="1">02402/16</strain>
        <tissue evidence="1">Leaf</tissue>
    </source>
</reference>